<dbReference type="AlphaFoldDB" id="A0A378YLX0"/>
<dbReference type="Proteomes" id="UP000254573">
    <property type="component" value="Unassembled WGS sequence"/>
</dbReference>
<reference evidence="1 2" key="1">
    <citation type="submission" date="2018-06" db="EMBL/GenBank/DDBJ databases">
        <authorList>
            <consortium name="Pathogen Informatics"/>
            <person name="Doyle S."/>
        </authorList>
    </citation>
    <scope>NUCLEOTIDE SEQUENCE [LARGE SCALE GENOMIC DNA]</scope>
    <source>
        <strain evidence="1 2">NCTC13160</strain>
    </source>
</reference>
<proteinExistence type="predicted"/>
<dbReference type="RefSeq" id="WP_218026210.1">
    <property type="nucleotide sequence ID" value="NZ_CP009553.3"/>
</dbReference>
<evidence type="ECO:0000313" key="2">
    <source>
        <dbReference type="Proteomes" id="UP000254573"/>
    </source>
</evidence>
<dbReference type="EMBL" id="UGSG01000001">
    <property type="protein sequence ID" value="SUA78185.1"/>
    <property type="molecule type" value="Genomic_DNA"/>
</dbReference>
<organism evidence="1 2">
    <name type="scientific">Pandoraea pnomenusa</name>
    <dbReference type="NCBI Taxonomy" id="93220"/>
    <lineage>
        <taxon>Bacteria</taxon>
        <taxon>Pseudomonadati</taxon>
        <taxon>Pseudomonadota</taxon>
        <taxon>Betaproteobacteria</taxon>
        <taxon>Burkholderiales</taxon>
        <taxon>Burkholderiaceae</taxon>
        <taxon>Pandoraea</taxon>
    </lineage>
</organism>
<sequence>MTIEEQKITTFHLRGGAAFEATMTPDDAPRTLRSPEAIAFRRAMLTEPHIAPLASYVAGLRQQHPAWEFLDFDPLDGGTDADMLFLLEKPGPMTSPTGKKVGSGFISRNNDDPTAEAVFDFMVRADIR</sequence>
<name>A0A378YLX0_9BURK</name>
<gene>
    <name evidence="1" type="ORF">NCTC13160_02392</name>
</gene>
<accession>A0A378YLX0</accession>
<evidence type="ECO:0000313" key="1">
    <source>
        <dbReference type="EMBL" id="SUA78185.1"/>
    </source>
</evidence>
<protein>
    <submittedName>
        <fullName evidence="1">Uncharacterized protein</fullName>
    </submittedName>
</protein>